<sequence>METQRAKKMIKISDDLIPNSVQILSDLTPEILKELPVKTLARFMCVSKEYGSIIRNRDFMKSYLRKSSSRPQSLIFTMEGRESGKHFFFSLLQSQDQGESSSPVVTYLMNCRALPYTTIAPSVHGLVCHGLPSGLIVSNPSTRRSITLPKIDTRSIFMYHHLGYDPISGDYKVLCMMKGKHVGRGRYLAHELRVLTLGKGNPWRMVEDFPPHCLCTHATPDLCINGVLYYVALVDTAVSHAVMSFDVRTEKFHLIEGPDLCVRPKMTRYEGKPALLFAGIADCRVNLWVLEDAAKHEWSKISYVSTTVACDAHFFHHIFCANDAGEIVMAPESVCSSKPFEVLYYHPKKKTMRSVLVERISELKVPLWDMDPCHNIISVFSGQLDNLMFL</sequence>
<proteinExistence type="predicted"/>
<dbReference type="InterPro" id="IPR017451">
    <property type="entry name" value="F-box-assoc_interact_dom"/>
</dbReference>
<evidence type="ECO:0000313" key="3">
    <source>
        <dbReference type="EMBL" id="EOA28378.1"/>
    </source>
</evidence>
<dbReference type="OrthoDB" id="1102644at2759"/>
<dbReference type="eggNOG" id="ENOG502SNHU">
    <property type="taxonomic scope" value="Eukaryota"/>
</dbReference>
<organism evidence="3 4">
    <name type="scientific">Capsella rubella</name>
    <dbReference type="NCBI Taxonomy" id="81985"/>
    <lineage>
        <taxon>Eukaryota</taxon>
        <taxon>Viridiplantae</taxon>
        <taxon>Streptophyta</taxon>
        <taxon>Embryophyta</taxon>
        <taxon>Tracheophyta</taxon>
        <taxon>Spermatophyta</taxon>
        <taxon>Magnoliopsida</taxon>
        <taxon>eudicotyledons</taxon>
        <taxon>Gunneridae</taxon>
        <taxon>Pentapetalae</taxon>
        <taxon>rosids</taxon>
        <taxon>malvids</taxon>
        <taxon>Brassicales</taxon>
        <taxon>Brassicaceae</taxon>
        <taxon>Camelineae</taxon>
        <taxon>Capsella</taxon>
    </lineage>
</organism>
<dbReference type="EMBL" id="KB870808">
    <property type="protein sequence ID" value="EOA28378.1"/>
    <property type="molecule type" value="Genomic_DNA"/>
</dbReference>
<evidence type="ECO:0000259" key="2">
    <source>
        <dbReference type="Pfam" id="PF08268"/>
    </source>
</evidence>
<dbReference type="Pfam" id="PF00646">
    <property type="entry name" value="F-box"/>
    <property type="match status" value="1"/>
</dbReference>
<dbReference type="KEGG" id="crb:17889513"/>
<dbReference type="Pfam" id="PF08268">
    <property type="entry name" value="FBA_3"/>
    <property type="match status" value="1"/>
</dbReference>
<protein>
    <submittedName>
        <fullName evidence="3">Uncharacterized protein</fullName>
    </submittedName>
</protein>
<dbReference type="InterPro" id="IPR013187">
    <property type="entry name" value="F-box-assoc_dom_typ3"/>
</dbReference>
<evidence type="ECO:0000313" key="4">
    <source>
        <dbReference type="Proteomes" id="UP000029121"/>
    </source>
</evidence>
<reference evidence="4" key="1">
    <citation type="journal article" date="2013" name="Nat. Genet.">
        <title>The Capsella rubella genome and the genomic consequences of rapid mating system evolution.</title>
        <authorList>
            <person name="Slotte T."/>
            <person name="Hazzouri K.M."/>
            <person name="Agren J.A."/>
            <person name="Koenig D."/>
            <person name="Maumus F."/>
            <person name="Guo Y.L."/>
            <person name="Steige K."/>
            <person name="Platts A.E."/>
            <person name="Escobar J.S."/>
            <person name="Newman L.K."/>
            <person name="Wang W."/>
            <person name="Mandakova T."/>
            <person name="Vello E."/>
            <person name="Smith L.M."/>
            <person name="Henz S.R."/>
            <person name="Steffen J."/>
            <person name="Takuno S."/>
            <person name="Brandvain Y."/>
            <person name="Coop G."/>
            <person name="Andolfatto P."/>
            <person name="Hu T.T."/>
            <person name="Blanchette M."/>
            <person name="Clark R.M."/>
            <person name="Quesneville H."/>
            <person name="Nordborg M."/>
            <person name="Gaut B.S."/>
            <person name="Lysak M.A."/>
            <person name="Jenkins J."/>
            <person name="Grimwood J."/>
            <person name="Chapman J."/>
            <person name="Prochnik S."/>
            <person name="Shu S."/>
            <person name="Rokhsar D."/>
            <person name="Schmutz J."/>
            <person name="Weigel D."/>
            <person name="Wright S.I."/>
        </authorList>
    </citation>
    <scope>NUCLEOTIDE SEQUENCE [LARGE SCALE GENOMIC DNA]</scope>
    <source>
        <strain evidence="4">cv. Monte Gargano</strain>
    </source>
</reference>
<keyword evidence="4" id="KW-1185">Reference proteome</keyword>
<name>R0HWD3_9BRAS</name>
<evidence type="ECO:0000259" key="1">
    <source>
        <dbReference type="Pfam" id="PF00646"/>
    </source>
</evidence>
<feature type="domain" description="F-box" evidence="1">
    <location>
        <begin position="26"/>
        <end position="60"/>
    </location>
</feature>
<dbReference type="Proteomes" id="UP000029121">
    <property type="component" value="Unassembled WGS sequence"/>
</dbReference>
<dbReference type="PANTHER" id="PTHR31111:SF106">
    <property type="entry name" value="F-BOX ASSOCIATED UBIQUITINATION EFFECTOR FAMILY PROTEIN"/>
    <property type="match status" value="1"/>
</dbReference>
<dbReference type="PANTHER" id="PTHR31111">
    <property type="entry name" value="BNAA05G37150D PROTEIN-RELATED"/>
    <property type="match status" value="1"/>
</dbReference>
<gene>
    <name evidence="3" type="ORF">CARUB_v10024583mg</name>
</gene>
<dbReference type="InterPro" id="IPR036047">
    <property type="entry name" value="F-box-like_dom_sf"/>
</dbReference>
<dbReference type="AlphaFoldDB" id="R0HWD3"/>
<dbReference type="SUPFAM" id="SSF81383">
    <property type="entry name" value="F-box domain"/>
    <property type="match status" value="1"/>
</dbReference>
<feature type="domain" description="F-box associated beta-propeller type 3" evidence="2">
    <location>
        <begin position="74"/>
        <end position="380"/>
    </location>
</feature>
<accession>R0HWD3</accession>
<dbReference type="InterPro" id="IPR001810">
    <property type="entry name" value="F-box_dom"/>
</dbReference>
<dbReference type="NCBIfam" id="TIGR01640">
    <property type="entry name" value="F_box_assoc_1"/>
    <property type="match status" value="1"/>
</dbReference>
<dbReference type="STRING" id="81985.R0HWD3"/>